<dbReference type="Proteomes" id="UP000308528">
    <property type="component" value="Unassembled WGS sequence"/>
</dbReference>
<dbReference type="RefSeq" id="WP_136457182.1">
    <property type="nucleotide sequence ID" value="NZ_SRSF01000001.1"/>
</dbReference>
<evidence type="ECO:0000313" key="2">
    <source>
        <dbReference type="Proteomes" id="UP000308528"/>
    </source>
</evidence>
<dbReference type="EMBL" id="SRSF01000001">
    <property type="protein sequence ID" value="THH42074.1"/>
    <property type="molecule type" value="Genomic_DNA"/>
</dbReference>
<dbReference type="OrthoDB" id="1496170at2"/>
<sequence>MSLLPSSLTTYHRACRSGLSVDVRLGSPDLRNCAGLGICSILLREEMPARPACPDGLPAYLRLEPVTGRLLLHLLTAAVTPFLHRRHFPDGCLTLPQDYALPRALTDALGLPEGPHDIAAGTYPILQDEVFVTCSFRLGAAHLQDGHLRRPAA</sequence>
<evidence type="ECO:0000313" key="1">
    <source>
        <dbReference type="EMBL" id="THH42074.1"/>
    </source>
</evidence>
<protein>
    <submittedName>
        <fullName evidence="1">Uncharacterized protein</fullName>
    </submittedName>
</protein>
<proteinExistence type="predicted"/>
<accession>A0A4S4NPT2</accession>
<reference evidence="1 2" key="1">
    <citation type="submission" date="2019-04" db="EMBL/GenBank/DDBJ databases">
        <title>Lewinella litorea sp. nov., isolated from a marine sand.</title>
        <authorList>
            <person name="Yoon J.-H."/>
        </authorList>
    </citation>
    <scope>NUCLEOTIDE SEQUENCE [LARGE SCALE GENOMIC DNA]</scope>
    <source>
        <strain evidence="1 2">HSMS-39</strain>
    </source>
</reference>
<organism evidence="1 2">
    <name type="scientific">Neolewinella litorea</name>
    <dbReference type="NCBI Taxonomy" id="2562452"/>
    <lineage>
        <taxon>Bacteria</taxon>
        <taxon>Pseudomonadati</taxon>
        <taxon>Bacteroidota</taxon>
        <taxon>Saprospiria</taxon>
        <taxon>Saprospirales</taxon>
        <taxon>Lewinellaceae</taxon>
        <taxon>Neolewinella</taxon>
    </lineage>
</organism>
<name>A0A4S4NPT2_9BACT</name>
<dbReference type="AlphaFoldDB" id="A0A4S4NPT2"/>
<gene>
    <name evidence="1" type="ORF">E4021_05695</name>
</gene>
<comment type="caution">
    <text evidence="1">The sequence shown here is derived from an EMBL/GenBank/DDBJ whole genome shotgun (WGS) entry which is preliminary data.</text>
</comment>
<keyword evidence="2" id="KW-1185">Reference proteome</keyword>